<dbReference type="AlphaFoldDB" id="A0A6G9DVM7"/>
<name>A0A6G9DVM7_9MOLL</name>
<keyword evidence="2" id="KW-0830">Ubiquinone</keyword>
<keyword evidence="2" id="KW-0679">Respiratory chain</keyword>
<keyword evidence="2" id="KW-0472">Membrane</keyword>
<sequence length="164" mass="18584">MMMIFSLILSFSFMLLMVNQPLSLGFFILVNSLLLSVSICYQDKPWFGFILFLIYIGGMLVMFAYITALMPNLAFKNMNLWTIFLGVLGFWFILLNSVELLGIPGSNKNSESVSLGEYYNNLGISLFSVFNINLIVGLAIILLFILICVVKICYFNKGPLRPFK</sequence>
<protein>
    <recommendedName>
        <fullName evidence="1 2">NADH-ubiquinone oxidoreductase chain 6</fullName>
        <ecNumber evidence="2">7.1.1.2</ecNumber>
    </recommendedName>
</protein>
<dbReference type="Pfam" id="PF00499">
    <property type="entry name" value="Oxidored_q3"/>
    <property type="match status" value="1"/>
</dbReference>
<accession>A0A6G9DVM7</accession>
<comment type="catalytic activity">
    <reaction evidence="2">
        <text>a ubiquinone + NADH + 5 H(+)(in) = a ubiquinol + NAD(+) + 4 H(+)(out)</text>
        <dbReference type="Rhea" id="RHEA:29091"/>
        <dbReference type="Rhea" id="RHEA-COMP:9565"/>
        <dbReference type="Rhea" id="RHEA-COMP:9566"/>
        <dbReference type="ChEBI" id="CHEBI:15378"/>
        <dbReference type="ChEBI" id="CHEBI:16389"/>
        <dbReference type="ChEBI" id="CHEBI:17976"/>
        <dbReference type="ChEBI" id="CHEBI:57540"/>
        <dbReference type="ChEBI" id="CHEBI:57945"/>
        <dbReference type="EC" id="7.1.1.2"/>
    </reaction>
</comment>
<comment type="subcellular location">
    <subcellularLocation>
        <location evidence="2">Mitochondrion membrane</location>
        <topology evidence="2">Multi-pass membrane protein</topology>
    </subcellularLocation>
</comment>
<keyword evidence="2" id="KW-1133">Transmembrane helix</keyword>
<keyword evidence="2" id="KW-0520">NAD</keyword>
<dbReference type="GO" id="GO:0031966">
    <property type="term" value="C:mitochondrial membrane"/>
    <property type="evidence" value="ECO:0007669"/>
    <property type="project" value="UniProtKB-SubCell"/>
</dbReference>
<keyword evidence="2" id="KW-0249">Electron transport</keyword>
<feature type="transmembrane region" description="Helical" evidence="2">
    <location>
        <begin position="80"/>
        <end position="103"/>
    </location>
</feature>
<dbReference type="EMBL" id="MT070411">
    <property type="protein sequence ID" value="QIP53387.1"/>
    <property type="molecule type" value="Genomic_DNA"/>
</dbReference>
<dbReference type="GO" id="GO:0008137">
    <property type="term" value="F:NADH dehydrogenase (ubiquinone) activity"/>
    <property type="evidence" value="ECO:0007669"/>
    <property type="project" value="UniProtKB-UniRule"/>
</dbReference>
<evidence type="ECO:0000256" key="1">
    <source>
        <dbReference type="ARBA" id="ARBA00021095"/>
    </source>
</evidence>
<keyword evidence="2" id="KW-0813">Transport</keyword>
<evidence type="ECO:0000256" key="2">
    <source>
        <dbReference type="RuleBase" id="RU004430"/>
    </source>
</evidence>
<comment type="function">
    <text evidence="2">Core subunit of the mitochondrial membrane respiratory chain NADH dehydrogenase (Complex I) which catalyzes electron transfer from NADH through the respiratory chain, using ubiquinone as an electron acceptor. Essential for the catalytic activity and assembly of complex I.</text>
</comment>
<dbReference type="EC" id="7.1.1.2" evidence="2"/>
<keyword evidence="2" id="KW-1278">Translocase</keyword>
<feature type="transmembrane region" description="Helical" evidence="2">
    <location>
        <begin position="46"/>
        <end position="68"/>
    </location>
</feature>
<dbReference type="InterPro" id="IPR001457">
    <property type="entry name" value="NADH_UbQ/plastoQ_OxRdtase_su6"/>
</dbReference>
<evidence type="ECO:0000313" key="3">
    <source>
        <dbReference type="EMBL" id="QIP53387.1"/>
    </source>
</evidence>
<comment type="similarity">
    <text evidence="2">Belongs to the complex I subunit 6 family.</text>
</comment>
<feature type="transmembrane region" description="Helical" evidence="2">
    <location>
        <begin position="123"/>
        <end position="154"/>
    </location>
</feature>
<keyword evidence="2 3" id="KW-0496">Mitochondrion</keyword>
<geneLocation type="mitochondrion" evidence="3"/>
<organism evidence="3">
    <name type="scientific">Lepidozona coreanica</name>
    <dbReference type="NCBI Taxonomy" id="55527"/>
    <lineage>
        <taxon>Eukaryota</taxon>
        <taxon>Metazoa</taxon>
        <taxon>Spiralia</taxon>
        <taxon>Lophotrochozoa</taxon>
        <taxon>Mollusca</taxon>
        <taxon>Polyplacophora</taxon>
        <taxon>Neoloricata</taxon>
        <taxon>Chitonida</taxon>
        <taxon>Chitonina</taxon>
        <taxon>Ischnochitonidae</taxon>
        <taxon>Lepidozona</taxon>
    </lineage>
</organism>
<proteinExistence type="inferred from homology"/>
<keyword evidence="2" id="KW-0812">Transmembrane</keyword>
<reference evidence="3" key="1">
    <citation type="submission" date="2020-02" db="EMBL/GenBank/DDBJ databases">
        <authorList>
            <person name="Qu J."/>
            <person name="Wang X."/>
            <person name="Cui Y."/>
        </authorList>
    </citation>
    <scope>NUCLEOTIDE SEQUENCE</scope>
</reference>
<gene>
    <name evidence="3" type="primary">nad6</name>
</gene>